<name>A0A2K3DDA7_CHLRE</name>
<evidence type="ECO:0000313" key="2">
    <source>
        <dbReference type="Proteomes" id="UP000006906"/>
    </source>
</evidence>
<organism evidence="1 2">
    <name type="scientific">Chlamydomonas reinhardtii</name>
    <name type="common">Chlamydomonas smithii</name>
    <dbReference type="NCBI Taxonomy" id="3055"/>
    <lineage>
        <taxon>Eukaryota</taxon>
        <taxon>Viridiplantae</taxon>
        <taxon>Chlorophyta</taxon>
        <taxon>core chlorophytes</taxon>
        <taxon>Chlorophyceae</taxon>
        <taxon>CS clade</taxon>
        <taxon>Chlamydomonadales</taxon>
        <taxon>Chlamydomonadaceae</taxon>
        <taxon>Chlamydomonas</taxon>
    </lineage>
</organism>
<dbReference type="GeneID" id="66054663"/>
<dbReference type="KEGG" id="cre:CHLRE_09g393953v5"/>
<dbReference type="EMBL" id="CM008970">
    <property type="protein sequence ID" value="PNW78516.1"/>
    <property type="molecule type" value="Genomic_DNA"/>
</dbReference>
<proteinExistence type="predicted"/>
<evidence type="ECO:0000313" key="1">
    <source>
        <dbReference type="EMBL" id="PNW78516.1"/>
    </source>
</evidence>
<dbReference type="Gramene" id="PNW78516">
    <property type="protein sequence ID" value="PNW78516"/>
    <property type="gene ID" value="CHLRE_09g393953v5"/>
</dbReference>
<gene>
    <name evidence="1" type="ORF">CHLRE_09g393953v5</name>
</gene>
<keyword evidence="2" id="KW-1185">Reference proteome</keyword>
<reference evidence="1 2" key="1">
    <citation type="journal article" date="2007" name="Science">
        <title>The Chlamydomonas genome reveals the evolution of key animal and plant functions.</title>
        <authorList>
            <person name="Merchant S.S."/>
            <person name="Prochnik S.E."/>
            <person name="Vallon O."/>
            <person name="Harris E.H."/>
            <person name="Karpowicz S.J."/>
            <person name="Witman G.B."/>
            <person name="Terry A."/>
            <person name="Salamov A."/>
            <person name="Fritz-Laylin L.K."/>
            <person name="Marechal-Drouard L."/>
            <person name="Marshall W.F."/>
            <person name="Qu L.H."/>
            <person name="Nelson D.R."/>
            <person name="Sanderfoot A.A."/>
            <person name="Spalding M.H."/>
            <person name="Kapitonov V.V."/>
            <person name="Ren Q."/>
            <person name="Ferris P."/>
            <person name="Lindquist E."/>
            <person name="Shapiro H."/>
            <person name="Lucas S.M."/>
            <person name="Grimwood J."/>
            <person name="Schmutz J."/>
            <person name="Cardol P."/>
            <person name="Cerutti H."/>
            <person name="Chanfreau G."/>
            <person name="Chen C.L."/>
            <person name="Cognat V."/>
            <person name="Croft M.T."/>
            <person name="Dent R."/>
            <person name="Dutcher S."/>
            <person name="Fernandez E."/>
            <person name="Fukuzawa H."/>
            <person name="Gonzalez-Ballester D."/>
            <person name="Gonzalez-Halphen D."/>
            <person name="Hallmann A."/>
            <person name="Hanikenne M."/>
            <person name="Hippler M."/>
            <person name="Inwood W."/>
            <person name="Jabbari K."/>
            <person name="Kalanon M."/>
            <person name="Kuras R."/>
            <person name="Lefebvre P.A."/>
            <person name="Lemaire S.D."/>
            <person name="Lobanov A.V."/>
            <person name="Lohr M."/>
            <person name="Manuell A."/>
            <person name="Meier I."/>
            <person name="Mets L."/>
            <person name="Mittag M."/>
            <person name="Mittelmeier T."/>
            <person name="Moroney J.V."/>
            <person name="Moseley J."/>
            <person name="Napoli C."/>
            <person name="Nedelcu A.M."/>
            <person name="Niyogi K."/>
            <person name="Novoselov S.V."/>
            <person name="Paulsen I.T."/>
            <person name="Pazour G."/>
            <person name="Purton S."/>
            <person name="Ral J.P."/>
            <person name="Riano-Pachon D.M."/>
            <person name="Riekhof W."/>
            <person name="Rymarquis L."/>
            <person name="Schroda M."/>
            <person name="Stern D."/>
            <person name="Umen J."/>
            <person name="Willows R."/>
            <person name="Wilson N."/>
            <person name="Zimmer S.L."/>
            <person name="Allmer J."/>
            <person name="Balk J."/>
            <person name="Bisova K."/>
            <person name="Chen C.J."/>
            <person name="Elias M."/>
            <person name="Gendler K."/>
            <person name="Hauser C."/>
            <person name="Lamb M.R."/>
            <person name="Ledford H."/>
            <person name="Long J.C."/>
            <person name="Minagawa J."/>
            <person name="Page M.D."/>
            <person name="Pan J."/>
            <person name="Pootakham W."/>
            <person name="Roje S."/>
            <person name="Rose A."/>
            <person name="Stahlberg E."/>
            <person name="Terauchi A.M."/>
            <person name="Yang P."/>
            <person name="Ball S."/>
            <person name="Bowler C."/>
            <person name="Dieckmann C.L."/>
            <person name="Gladyshev V.N."/>
            <person name="Green P."/>
            <person name="Jorgensen R."/>
            <person name="Mayfield S."/>
            <person name="Mueller-Roeber B."/>
            <person name="Rajamani S."/>
            <person name="Sayre R.T."/>
            <person name="Brokstein P."/>
            <person name="Dubchak I."/>
            <person name="Goodstein D."/>
            <person name="Hornick L."/>
            <person name="Huang Y.W."/>
            <person name="Jhaveri J."/>
            <person name="Luo Y."/>
            <person name="Martinez D."/>
            <person name="Ngau W.C."/>
            <person name="Otillar B."/>
            <person name="Poliakov A."/>
            <person name="Porter A."/>
            <person name="Szajkowski L."/>
            <person name="Werner G."/>
            <person name="Zhou K."/>
            <person name="Grigoriev I.V."/>
            <person name="Rokhsar D.S."/>
            <person name="Grossman A.R."/>
        </authorList>
    </citation>
    <scope>NUCLEOTIDE SEQUENCE [LARGE SCALE GENOMIC DNA]</scope>
    <source>
        <strain evidence="2">CC-503</strain>
    </source>
</reference>
<protein>
    <submittedName>
        <fullName evidence="1">Uncharacterized protein</fullName>
    </submittedName>
</protein>
<dbReference type="RefSeq" id="XP_042920935.1">
    <property type="nucleotide sequence ID" value="XM_043065700.1"/>
</dbReference>
<accession>A0A2K3DDA7</accession>
<dbReference type="InParanoid" id="A0A2K3DDA7"/>
<sequence length="80" mass="9475">MSRYADRAGALATAARWGFGPGRYDRTVHGSQSLAGRNRRPQLRLWRREQRATRATQRERTWREFSIACALPCFMYQWQK</sequence>
<dbReference type="Proteomes" id="UP000006906">
    <property type="component" value="Chromosome 9"/>
</dbReference>
<dbReference type="AlphaFoldDB" id="A0A2K3DDA7"/>